<gene>
    <name evidence="9" type="ORF">ACHAWU_004584</name>
</gene>
<dbReference type="PANTHER" id="PTHR13036">
    <property type="entry name" value="BETA1,4 MANNOSYLTRANSFERASE"/>
    <property type="match status" value="1"/>
</dbReference>
<reference evidence="9 10" key="1">
    <citation type="submission" date="2024-10" db="EMBL/GenBank/DDBJ databases">
        <title>Updated reference genomes for cyclostephanoid diatoms.</title>
        <authorList>
            <person name="Roberts W.R."/>
            <person name="Alverson A.J."/>
        </authorList>
    </citation>
    <scope>NUCLEOTIDE SEQUENCE [LARGE SCALE GENOMIC DNA]</scope>
    <source>
        <strain evidence="9 10">AJA232-27</strain>
    </source>
</reference>
<comment type="subcellular location">
    <subcellularLocation>
        <location evidence="1">Endoplasmic reticulum membrane</location>
        <topology evidence="1">Single-pass membrane protein</topology>
    </subcellularLocation>
</comment>
<evidence type="ECO:0000313" key="9">
    <source>
        <dbReference type="EMBL" id="KAL3757152.1"/>
    </source>
</evidence>
<keyword evidence="8" id="KW-0472">Membrane</keyword>
<dbReference type="SUPFAM" id="SSF53756">
    <property type="entry name" value="UDP-Glycosyltransferase/glycogen phosphorylase"/>
    <property type="match status" value="1"/>
</dbReference>
<name>A0ABD3M0G1_9STRA</name>
<comment type="pathway">
    <text evidence="2">Protein modification; protein glycosylation.</text>
</comment>
<proteinExistence type="predicted"/>
<dbReference type="Gene3D" id="3.40.50.2000">
    <property type="entry name" value="Glycogen Phosphorylase B"/>
    <property type="match status" value="1"/>
</dbReference>
<comment type="caution">
    <text evidence="9">The sequence shown here is derived from an EMBL/GenBank/DDBJ whole genome shotgun (WGS) entry which is preliminary data.</text>
</comment>
<evidence type="ECO:0000256" key="6">
    <source>
        <dbReference type="ARBA" id="ARBA00022824"/>
    </source>
</evidence>
<dbReference type="InterPro" id="IPR026051">
    <property type="entry name" value="ALG1-like"/>
</dbReference>
<evidence type="ECO:0000256" key="8">
    <source>
        <dbReference type="ARBA" id="ARBA00023136"/>
    </source>
</evidence>
<evidence type="ECO:0000256" key="4">
    <source>
        <dbReference type="ARBA" id="ARBA00022679"/>
    </source>
</evidence>
<dbReference type="PANTHER" id="PTHR13036:SF0">
    <property type="entry name" value="CHITOBIOSYLDIPHOSPHODOLICHOL BETA-MANNOSYLTRANSFERASE"/>
    <property type="match status" value="1"/>
</dbReference>
<evidence type="ECO:0000256" key="1">
    <source>
        <dbReference type="ARBA" id="ARBA00004389"/>
    </source>
</evidence>
<keyword evidence="10" id="KW-1185">Reference proteome</keyword>
<evidence type="ECO:0000313" key="10">
    <source>
        <dbReference type="Proteomes" id="UP001530293"/>
    </source>
</evidence>
<dbReference type="Proteomes" id="UP001530293">
    <property type="component" value="Unassembled WGS sequence"/>
</dbReference>
<dbReference type="EMBL" id="JALLBG020000272">
    <property type="protein sequence ID" value="KAL3757152.1"/>
    <property type="molecule type" value="Genomic_DNA"/>
</dbReference>
<evidence type="ECO:0000256" key="2">
    <source>
        <dbReference type="ARBA" id="ARBA00004922"/>
    </source>
</evidence>
<evidence type="ECO:0008006" key="11">
    <source>
        <dbReference type="Google" id="ProtNLM"/>
    </source>
</evidence>
<evidence type="ECO:0000256" key="5">
    <source>
        <dbReference type="ARBA" id="ARBA00022692"/>
    </source>
</evidence>
<dbReference type="AlphaFoldDB" id="A0ABD3M0G1"/>
<keyword evidence="6" id="KW-0256">Endoplasmic reticulum</keyword>
<dbReference type="GO" id="GO:0016757">
    <property type="term" value="F:glycosyltransferase activity"/>
    <property type="evidence" value="ECO:0007669"/>
    <property type="project" value="UniProtKB-KW"/>
</dbReference>
<dbReference type="GO" id="GO:0005789">
    <property type="term" value="C:endoplasmic reticulum membrane"/>
    <property type="evidence" value="ECO:0007669"/>
    <property type="project" value="UniProtKB-SubCell"/>
</dbReference>
<keyword evidence="7" id="KW-1133">Transmembrane helix</keyword>
<evidence type="ECO:0000256" key="7">
    <source>
        <dbReference type="ARBA" id="ARBA00022989"/>
    </source>
</evidence>
<protein>
    <recommendedName>
        <fullName evidence="11">Chitobiosyldiphosphodolichol beta-mannosyltransferase</fullName>
    </recommendedName>
</protein>
<evidence type="ECO:0000256" key="3">
    <source>
        <dbReference type="ARBA" id="ARBA00022676"/>
    </source>
</evidence>
<accession>A0ABD3M0G1</accession>
<keyword evidence="4" id="KW-0808">Transferase</keyword>
<organism evidence="9 10">
    <name type="scientific">Discostella pseudostelligera</name>
    <dbReference type="NCBI Taxonomy" id="259834"/>
    <lineage>
        <taxon>Eukaryota</taxon>
        <taxon>Sar</taxon>
        <taxon>Stramenopiles</taxon>
        <taxon>Ochrophyta</taxon>
        <taxon>Bacillariophyta</taxon>
        <taxon>Coscinodiscophyceae</taxon>
        <taxon>Thalassiosirophycidae</taxon>
        <taxon>Stephanodiscales</taxon>
        <taxon>Stephanodiscaceae</taxon>
        <taxon>Discostella</taxon>
    </lineage>
</organism>
<keyword evidence="3" id="KW-0328">Glycosyltransferase</keyword>
<keyword evidence="5" id="KW-0812">Transmembrane</keyword>
<sequence length="516" mass="58669">MSTSMCMSQEAPEEAHRVKHAVVMVLGDIGRSPRMQYHTLSLLEDGHFVTLIGYAGEGLIPPLEMALTHSSDDASSSSLLKPMYHGHLHVLRMVPYQPPKTNLLYRLLYYPLRLLSLSYCVIHTLWVQLNNVPHTTKPVDVILVQNPPSMPTLLLAYLYCVWQGVFRRHRPRLVIDWHNLGYTMFEEPAANSSRVRAMVQQSIRCFAKWYEKSMAPLADAHLTVTQAMEIWLGGNFNVCGSHVRVCYDKPPLMFRPTSVEEQHELFRRLNLGNDILQVSHAEMKLEGVIDETIFTQSIREHDGSPSIRLRKDRPALLVSSTSWTPDEDFSILLVALRELHKRISTLPSGETFPKVLVIVTGKGPQKQHYVPLLKEFNETHSYINIQTLWLEAGDYPKLLGCATLGVCLHTSTSGLDLPMKVLDMYGCQVPVCAIAFDCLRELVKDDVNGRIFKNGDELANQLFDLLVGFNADNDNDGMMKSKLEMYRQNIRGMTRWKENWEECARHLIVGGGEQCR</sequence>